<proteinExistence type="predicted"/>
<accession>A0A2P2PFV2</accession>
<sequence length="27" mass="3331">MNLFLFVLFNTCYRLNTYHVILLKIQI</sequence>
<protein>
    <submittedName>
        <fullName evidence="1">Uncharacterized protein</fullName>
    </submittedName>
</protein>
<dbReference type="EMBL" id="GGEC01073097">
    <property type="protein sequence ID" value="MBX53581.1"/>
    <property type="molecule type" value="Transcribed_RNA"/>
</dbReference>
<dbReference type="AlphaFoldDB" id="A0A2P2PFV2"/>
<organism evidence="1">
    <name type="scientific">Rhizophora mucronata</name>
    <name type="common">Asiatic mangrove</name>
    <dbReference type="NCBI Taxonomy" id="61149"/>
    <lineage>
        <taxon>Eukaryota</taxon>
        <taxon>Viridiplantae</taxon>
        <taxon>Streptophyta</taxon>
        <taxon>Embryophyta</taxon>
        <taxon>Tracheophyta</taxon>
        <taxon>Spermatophyta</taxon>
        <taxon>Magnoliopsida</taxon>
        <taxon>eudicotyledons</taxon>
        <taxon>Gunneridae</taxon>
        <taxon>Pentapetalae</taxon>
        <taxon>rosids</taxon>
        <taxon>fabids</taxon>
        <taxon>Malpighiales</taxon>
        <taxon>Rhizophoraceae</taxon>
        <taxon>Rhizophora</taxon>
    </lineage>
</organism>
<evidence type="ECO:0000313" key="1">
    <source>
        <dbReference type="EMBL" id="MBX53581.1"/>
    </source>
</evidence>
<name>A0A2P2PFV2_RHIMU</name>
<reference evidence="1" key="1">
    <citation type="submission" date="2018-02" db="EMBL/GenBank/DDBJ databases">
        <title>Rhizophora mucronata_Transcriptome.</title>
        <authorList>
            <person name="Meera S.P."/>
            <person name="Sreeshan A."/>
            <person name="Augustine A."/>
        </authorList>
    </citation>
    <scope>NUCLEOTIDE SEQUENCE</scope>
    <source>
        <tissue evidence="1">Leaf</tissue>
    </source>
</reference>